<dbReference type="InterPro" id="IPR000600">
    <property type="entry name" value="ROK"/>
</dbReference>
<accession>A0ABV7FHF3</accession>
<dbReference type="PANTHER" id="PTHR18964">
    <property type="entry name" value="ROK (REPRESSOR, ORF, KINASE) FAMILY"/>
    <property type="match status" value="1"/>
</dbReference>
<dbReference type="SUPFAM" id="SSF53067">
    <property type="entry name" value="Actin-like ATPase domain"/>
    <property type="match status" value="1"/>
</dbReference>
<comment type="similarity">
    <text evidence="1">Belongs to the ROK (NagC/XylR) family.</text>
</comment>
<dbReference type="Gene3D" id="1.10.10.10">
    <property type="entry name" value="Winged helix-like DNA-binding domain superfamily/Winged helix DNA-binding domain"/>
    <property type="match status" value="1"/>
</dbReference>
<evidence type="ECO:0000256" key="1">
    <source>
        <dbReference type="ARBA" id="ARBA00006479"/>
    </source>
</evidence>
<name>A0ABV7FHF3_9GAMM</name>
<proteinExistence type="inferred from homology"/>
<evidence type="ECO:0000313" key="2">
    <source>
        <dbReference type="EMBL" id="MFC3116075.1"/>
    </source>
</evidence>
<dbReference type="SUPFAM" id="SSF46785">
    <property type="entry name" value="Winged helix' DNA-binding domain"/>
    <property type="match status" value="1"/>
</dbReference>
<dbReference type="PANTHER" id="PTHR18964:SF149">
    <property type="entry name" value="BIFUNCTIONAL UDP-N-ACETYLGLUCOSAMINE 2-EPIMERASE_N-ACETYLMANNOSAMINE KINASE"/>
    <property type="match status" value="1"/>
</dbReference>
<dbReference type="InterPro" id="IPR036388">
    <property type="entry name" value="WH-like_DNA-bd_sf"/>
</dbReference>
<comment type="caution">
    <text evidence="2">The sequence shown here is derived from an EMBL/GenBank/DDBJ whole genome shotgun (WGS) entry which is preliminary data.</text>
</comment>
<organism evidence="2 3">
    <name type="scientific">Cellvibrio fontiphilus</name>
    <dbReference type="NCBI Taxonomy" id="1815559"/>
    <lineage>
        <taxon>Bacteria</taxon>
        <taxon>Pseudomonadati</taxon>
        <taxon>Pseudomonadota</taxon>
        <taxon>Gammaproteobacteria</taxon>
        <taxon>Cellvibrionales</taxon>
        <taxon>Cellvibrionaceae</taxon>
        <taxon>Cellvibrio</taxon>
    </lineage>
</organism>
<keyword evidence="3" id="KW-1185">Reference proteome</keyword>
<dbReference type="InterPro" id="IPR043129">
    <property type="entry name" value="ATPase_NBD"/>
</dbReference>
<dbReference type="Gene3D" id="3.30.420.40">
    <property type="match status" value="1"/>
</dbReference>
<evidence type="ECO:0000313" key="3">
    <source>
        <dbReference type="Proteomes" id="UP001595555"/>
    </source>
</evidence>
<reference evidence="3" key="1">
    <citation type="journal article" date="2019" name="Int. J. Syst. Evol. Microbiol.">
        <title>The Global Catalogue of Microorganisms (GCM) 10K type strain sequencing project: providing services to taxonomists for standard genome sequencing and annotation.</title>
        <authorList>
            <consortium name="The Broad Institute Genomics Platform"/>
            <consortium name="The Broad Institute Genome Sequencing Center for Infectious Disease"/>
            <person name="Wu L."/>
            <person name="Ma J."/>
        </authorList>
    </citation>
    <scope>NUCLEOTIDE SEQUENCE [LARGE SCALE GENOMIC DNA]</scope>
    <source>
        <strain evidence="3">KCTC 52237</strain>
    </source>
</reference>
<dbReference type="EMBL" id="JBHRTF010000004">
    <property type="protein sequence ID" value="MFC3116075.1"/>
    <property type="molecule type" value="Genomic_DNA"/>
</dbReference>
<sequence length="377" mass="41175">MSQGQNSSIQREQNERLILLLMREHRQLSKTDIALLTGLTYPAVARIVDTLATKCLVRKKGTEKKQMGKPTALYEIEANGRLALGIEILSDTLAIAVINFHGNILMIQKHPLKQQTTAAVAEQIYLRVIELVTSMPLEQQRALDGIGIVGSSRDNICLAEITSQLTNQLKSQHHQSLHQLTAGIATQGIAAAAAELITNPARANKQLLYIYIGNDIDGCFIFANKINHHRPSEKPFLASMPVGLPSQTSGRNTGSDSLNTQASLNSLHRQLDLTCASSGNHLDWQQLNPITHKVVADWFQNAARALAFSIEASASLHQLDEIIISSPISPDWLHTLINQIKDNTSLPLQKKIRSGVAGENKLIIGAAALMLIDTPKG</sequence>
<gene>
    <name evidence="2" type="ORF">ACFODX_10940</name>
</gene>
<protein>
    <recommendedName>
        <fullName evidence="4">ROK family protein</fullName>
    </recommendedName>
</protein>
<dbReference type="InterPro" id="IPR036390">
    <property type="entry name" value="WH_DNA-bd_sf"/>
</dbReference>
<dbReference type="Proteomes" id="UP001595555">
    <property type="component" value="Unassembled WGS sequence"/>
</dbReference>
<evidence type="ECO:0008006" key="4">
    <source>
        <dbReference type="Google" id="ProtNLM"/>
    </source>
</evidence>
<dbReference type="RefSeq" id="WP_378119000.1">
    <property type="nucleotide sequence ID" value="NZ_JBHRTF010000004.1"/>
</dbReference>